<keyword evidence="2" id="KW-1185">Reference proteome</keyword>
<organism evidence="1 2">
    <name type="scientific">Aspergillus terreus</name>
    <dbReference type="NCBI Taxonomy" id="33178"/>
    <lineage>
        <taxon>Eukaryota</taxon>
        <taxon>Fungi</taxon>
        <taxon>Dikarya</taxon>
        <taxon>Ascomycota</taxon>
        <taxon>Pezizomycotina</taxon>
        <taxon>Eurotiomycetes</taxon>
        <taxon>Eurotiomycetidae</taxon>
        <taxon>Eurotiales</taxon>
        <taxon>Aspergillaceae</taxon>
        <taxon>Aspergillus</taxon>
        <taxon>Aspergillus subgen. Circumdati</taxon>
    </lineage>
</organism>
<accession>A0A5M3YQP8</accession>
<name>A0A5M3YQP8_ASPTE</name>
<dbReference type="EMBL" id="BLJY01000003">
    <property type="protein sequence ID" value="GFF14060.1"/>
    <property type="molecule type" value="Genomic_DNA"/>
</dbReference>
<protein>
    <submittedName>
        <fullName evidence="1">GPI anchored glycoprotein</fullName>
    </submittedName>
</protein>
<sequence>MHIHVHIATLSAVLATLTPVLANDVVTLLVPVVDDAPIVARLLGSQGHMTSYRLDCPSSMTESCFFPPEGYTIAQGPSSLWWIYSAGGYSASADCDILSPTAVSCVATMIDGDHTQVTRGVIPTDKLPYHRVTVIATETQDGAATAVTASATTKNAPSVSSATATATATGATTGVTTAAASATGTNATAATHTTSHNAAMAWATATPVQWVVGGAAMGVVLAMV</sequence>
<gene>
    <name evidence="1" type="ORF">ATEIFO6365_0003011300</name>
</gene>
<dbReference type="AlphaFoldDB" id="A0A5M3YQP8"/>
<dbReference type="PANTHER" id="PTHR40640:SF1">
    <property type="entry name" value="ANCHORED GLYCOPROTEIN, PUTATIVE (AFU_ORTHOLOGUE AFUA_8G04860)-RELATED"/>
    <property type="match status" value="1"/>
</dbReference>
<evidence type="ECO:0000313" key="1">
    <source>
        <dbReference type="EMBL" id="GFF14060.1"/>
    </source>
</evidence>
<dbReference type="OrthoDB" id="4991875at2759"/>
<dbReference type="Proteomes" id="UP000452235">
    <property type="component" value="Unassembled WGS sequence"/>
</dbReference>
<proteinExistence type="predicted"/>
<comment type="caution">
    <text evidence="1">The sequence shown here is derived from an EMBL/GenBank/DDBJ whole genome shotgun (WGS) entry which is preliminary data.</text>
</comment>
<reference evidence="1 2" key="1">
    <citation type="submission" date="2020-01" db="EMBL/GenBank/DDBJ databases">
        <title>Aspergillus terreus IFO 6365 whole genome shotgun sequence.</title>
        <authorList>
            <person name="Kanamasa S."/>
            <person name="Takahashi H."/>
        </authorList>
    </citation>
    <scope>NUCLEOTIDE SEQUENCE [LARGE SCALE GENOMIC DNA]</scope>
    <source>
        <strain evidence="1 2">IFO 6365</strain>
    </source>
</reference>
<evidence type="ECO:0000313" key="2">
    <source>
        <dbReference type="Proteomes" id="UP000452235"/>
    </source>
</evidence>
<dbReference type="PANTHER" id="PTHR40640">
    <property type="entry name" value="ANCHORED GLYCOPROTEIN, PUTATIVE (AFU_ORTHOLOGUE AFUA_8G04860)-RELATED"/>
    <property type="match status" value="1"/>
</dbReference>